<dbReference type="Pfam" id="PF00126">
    <property type="entry name" value="HTH_1"/>
    <property type="match status" value="1"/>
</dbReference>
<protein>
    <submittedName>
        <fullName evidence="5">LysR family transcriptional regulator</fullName>
    </submittedName>
</protein>
<dbReference type="EMBL" id="CP033893">
    <property type="protein sequence ID" value="QDL32994.1"/>
    <property type="molecule type" value="Genomic_DNA"/>
</dbReference>
<dbReference type="GeneID" id="29902432"/>
<comment type="similarity">
    <text evidence="1">Belongs to the LysR transcriptional regulatory family.</text>
</comment>
<dbReference type="RefSeq" id="WP_020826050.1">
    <property type="nucleotide sequence ID" value="NZ_CADDTP010000008.1"/>
</dbReference>
<evidence type="ECO:0000256" key="2">
    <source>
        <dbReference type="ARBA" id="ARBA00023015"/>
    </source>
</evidence>
<dbReference type="InterPro" id="IPR036390">
    <property type="entry name" value="WH_DNA-bd_sf"/>
</dbReference>
<dbReference type="GO" id="GO:0000976">
    <property type="term" value="F:transcription cis-regulatory region binding"/>
    <property type="evidence" value="ECO:0007669"/>
    <property type="project" value="TreeGrafter"/>
</dbReference>
<dbReference type="InterPro" id="IPR005119">
    <property type="entry name" value="LysR_subst-bd"/>
</dbReference>
<sequence length="313" mass="34287">MLTNLSDIDLRLLRVFVAVAEAHGVSAAQEPLLMNQSTISTHLATLETRLGFRLCQRGRSGFMLTPKGERILIACRTLFNAARDFTRVSQSLNGLLTGDLQIGLVDNLVSLPGNPFSRAIKQFQRRHQDVQLQCRICAPGEIEQGLLNQQLDLGIGYFGQQLEALQYQPWISETQAVYCSSDHPLFTAEQPGREQIENARWVKRGYLLAQQLCPLAPLNLGAVAHHMEGVAHLVLSGEYLGYLPTHYAARWVEQGALRQLGGQALSYQATLSLVTRPGAPKEALLALIEDLSGLARAPQTKNPAGAGSDTDIN</sequence>
<dbReference type="AlphaFoldDB" id="A0A515CXU9"/>
<keyword evidence="3" id="KW-0238">DNA-binding</keyword>
<proteinExistence type="inferred from homology"/>
<dbReference type="Proteomes" id="UP000317572">
    <property type="component" value="Chromosome"/>
</dbReference>
<reference evidence="5 6" key="1">
    <citation type="submission" date="2018-11" db="EMBL/GenBank/DDBJ databases">
        <title>The first complete genome of Serratia liquefaciens isolated from metalophyte plant revel distinctness adaptive mechanisms in an extreme habitat.</title>
        <authorList>
            <person name="Caneschi W.L."/>
            <person name="Sanchez A.B."/>
            <person name="Felestrino E.B."/>
            <person name="Assis R.A.B."/>
            <person name="Lemes C.G.C."/>
            <person name="Cordeiro I.F."/>
            <person name="Fonseca N.P."/>
            <person name="Villa M."/>
            <person name="Vieira I.T."/>
            <person name="Moraes L.A."/>
            <person name="Kamino L.H.Y."/>
            <person name="do Carmo F."/>
            <person name="Garcia C.M."/>
            <person name="Almeida N.F."/>
            <person name="Silva R.S."/>
            <person name="Ferro J.A."/>
            <person name="Ferro M.I.T."/>
            <person name="Varani A.M."/>
            <person name="Ferreira R.M."/>
            <person name="dos Santos V.L."/>
            <person name="Silva U.C."/>
            <person name="Setubal J.C."/>
            <person name="Moreira L.M."/>
        </authorList>
    </citation>
    <scope>NUCLEOTIDE SEQUENCE [LARGE SCALE GENOMIC DNA]</scope>
    <source>
        <strain evidence="5 6">FG3</strain>
    </source>
</reference>
<gene>
    <name evidence="5" type="ORF">EGO53_14830</name>
</gene>
<dbReference type="CDD" id="cd05466">
    <property type="entry name" value="PBP2_LTTR_substrate"/>
    <property type="match status" value="1"/>
</dbReference>
<evidence type="ECO:0000256" key="3">
    <source>
        <dbReference type="ARBA" id="ARBA00023125"/>
    </source>
</evidence>
<evidence type="ECO:0000256" key="4">
    <source>
        <dbReference type="ARBA" id="ARBA00023163"/>
    </source>
</evidence>
<dbReference type="STRING" id="614.XJ20_15650"/>
<accession>A0A515CXU9</accession>
<dbReference type="PROSITE" id="PS50931">
    <property type="entry name" value="HTH_LYSR"/>
    <property type="match status" value="1"/>
</dbReference>
<keyword evidence="2" id="KW-0805">Transcription regulation</keyword>
<dbReference type="GO" id="GO:0003700">
    <property type="term" value="F:DNA-binding transcription factor activity"/>
    <property type="evidence" value="ECO:0007669"/>
    <property type="project" value="InterPro"/>
</dbReference>
<evidence type="ECO:0000256" key="1">
    <source>
        <dbReference type="ARBA" id="ARBA00009437"/>
    </source>
</evidence>
<dbReference type="Pfam" id="PF03466">
    <property type="entry name" value="LysR_substrate"/>
    <property type="match status" value="1"/>
</dbReference>
<dbReference type="InterPro" id="IPR000847">
    <property type="entry name" value="LysR_HTH_N"/>
</dbReference>
<dbReference type="InterPro" id="IPR036388">
    <property type="entry name" value="WH-like_DNA-bd_sf"/>
</dbReference>
<name>A0A515CXU9_SERLI</name>
<dbReference type="Gene3D" id="3.40.190.10">
    <property type="entry name" value="Periplasmic binding protein-like II"/>
    <property type="match status" value="2"/>
</dbReference>
<evidence type="ECO:0000313" key="5">
    <source>
        <dbReference type="EMBL" id="QDL32994.1"/>
    </source>
</evidence>
<evidence type="ECO:0000313" key="6">
    <source>
        <dbReference type="Proteomes" id="UP000317572"/>
    </source>
</evidence>
<dbReference type="Gene3D" id="1.10.10.10">
    <property type="entry name" value="Winged helix-like DNA-binding domain superfamily/Winged helix DNA-binding domain"/>
    <property type="match status" value="1"/>
</dbReference>
<organism evidence="5 6">
    <name type="scientific">Serratia liquefaciens</name>
    <dbReference type="NCBI Taxonomy" id="614"/>
    <lineage>
        <taxon>Bacteria</taxon>
        <taxon>Pseudomonadati</taxon>
        <taxon>Pseudomonadota</taxon>
        <taxon>Gammaproteobacteria</taxon>
        <taxon>Enterobacterales</taxon>
        <taxon>Yersiniaceae</taxon>
        <taxon>Serratia</taxon>
    </lineage>
</organism>
<dbReference type="SUPFAM" id="SSF46785">
    <property type="entry name" value="Winged helix' DNA-binding domain"/>
    <property type="match status" value="1"/>
</dbReference>
<dbReference type="PANTHER" id="PTHR30126">
    <property type="entry name" value="HTH-TYPE TRANSCRIPTIONAL REGULATOR"/>
    <property type="match status" value="1"/>
</dbReference>
<keyword evidence="4" id="KW-0804">Transcription</keyword>
<dbReference type="PANTHER" id="PTHR30126:SF98">
    <property type="entry name" value="HTH-TYPE TRANSCRIPTIONAL ACTIVATOR BAUR"/>
    <property type="match status" value="1"/>
</dbReference>
<dbReference type="SUPFAM" id="SSF53850">
    <property type="entry name" value="Periplasmic binding protein-like II"/>
    <property type="match status" value="1"/>
</dbReference>